<protein>
    <submittedName>
        <fullName evidence="2">Uncharacterized protein</fullName>
    </submittedName>
</protein>
<organism evidence="2 3">
    <name type="scientific">Carnegiea gigantea</name>
    <dbReference type="NCBI Taxonomy" id="171969"/>
    <lineage>
        <taxon>Eukaryota</taxon>
        <taxon>Viridiplantae</taxon>
        <taxon>Streptophyta</taxon>
        <taxon>Embryophyta</taxon>
        <taxon>Tracheophyta</taxon>
        <taxon>Spermatophyta</taxon>
        <taxon>Magnoliopsida</taxon>
        <taxon>eudicotyledons</taxon>
        <taxon>Gunneridae</taxon>
        <taxon>Pentapetalae</taxon>
        <taxon>Caryophyllales</taxon>
        <taxon>Cactineae</taxon>
        <taxon>Cactaceae</taxon>
        <taxon>Cactoideae</taxon>
        <taxon>Echinocereeae</taxon>
        <taxon>Carnegiea</taxon>
    </lineage>
</organism>
<dbReference type="AlphaFoldDB" id="A0A9Q1QC20"/>
<feature type="region of interest" description="Disordered" evidence="1">
    <location>
        <begin position="1"/>
        <end position="21"/>
    </location>
</feature>
<reference evidence="2" key="1">
    <citation type="submission" date="2022-04" db="EMBL/GenBank/DDBJ databases">
        <title>Carnegiea gigantea Genome sequencing and assembly v2.</title>
        <authorList>
            <person name="Copetti D."/>
            <person name="Sanderson M.J."/>
            <person name="Burquez A."/>
            <person name="Wojciechowski M.F."/>
        </authorList>
    </citation>
    <scope>NUCLEOTIDE SEQUENCE</scope>
    <source>
        <strain evidence="2">SGP5-SGP5p</strain>
        <tissue evidence="2">Aerial part</tissue>
    </source>
</reference>
<comment type="caution">
    <text evidence="2">The sequence shown here is derived from an EMBL/GenBank/DDBJ whole genome shotgun (WGS) entry which is preliminary data.</text>
</comment>
<keyword evidence="3" id="KW-1185">Reference proteome</keyword>
<proteinExistence type="predicted"/>
<sequence length="166" mass="19322">MCEDSSGIKYEAHDEEEEDGDSDLSFSIFDVILLTSLQVARKAELDGDKVTIDVRQIVWFNEHTIRFVDQDKKRYPCIACWARVDHGGGTMQLNFLRILKRIRLQVFTMTMVIPVLYQHDTKLVYSTVTQFIATDEFSCYEDDGWLSVDKLLRSARDVYLMEKKAH</sequence>
<gene>
    <name evidence="2" type="ORF">Cgig2_033634</name>
</gene>
<evidence type="ECO:0000313" key="2">
    <source>
        <dbReference type="EMBL" id="KAJ8436139.1"/>
    </source>
</evidence>
<evidence type="ECO:0000313" key="3">
    <source>
        <dbReference type="Proteomes" id="UP001153076"/>
    </source>
</evidence>
<evidence type="ECO:0000256" key="1">
    <source>
        <dbReference type="SAM" id="MobiDB-lite"/>
    </source>
</evidence>
<dbReference type="Proteomes" id="UP001153076">
    <property type="component" value="Unassembled WGS sequence"/>
</dbReference>
<name>A0A9Q1QC20_9CARY</name>
<accession>A0A9Q1QC20</accession>
<dbReference type="OrthoDB" id="1723350at2759"/>
<dbReference type="EMBL" id="JAKOGI010000363">
    <property type="protein sequence ID" value="KAJ8436139.1"/>
    <property type="molecule type" value="Genomic_DNA"/>
</dbReference>